<evidence type="ECO:0000256" key="5">
    <source>
        <dbReference type="ARBA" id="ARBA00047317"/>
    </source>
</evidence>
<evidence type="ECO:0000256" key="6">
    <source>
        <dbReference type="RuleBase" id="RU365090"/>
    </source>
</evidence>
<dbReference type="Gene3D" id="3.40.980.10">
    <property type="entry name" value="MoaB/Mog-like domain"/>
    <property type="match status" value="1"/>
</dbReference>
<keyword evidence="6" id="KW-0479">Metal-binding</keyword>
<dbReference type="InterPro" id="IPR001453">
    <property type="entry name" value="MoaB/Mog_dom"/>
</dbReference>
<feature type="domain" description="MoaB/Mog" evidence="7">
    <location>
        <begin position="184"/>
        <end position="321"/>
    </location>
</feature>
<dbReference type="Pfam" id="PF03454">
    <property type="entry name" value="MoeA_C"/>
    <property type="match status" value="1"/>
</dbReference>
<accession>A0ABQ1I9L3</accession>
<gene>
    <name evidence="8" type="primary">moeA</name>
    <name evidence="8" type="ORF">GCM10011505_09670</name>
</gene>
<protein>
    <recommendedName>
        <fullName evidence="6">Molybdopterin molybdenumtransferase</fullName>
        <ecNumber evidence="6">2.10.1.1</ecNumber>
    </recommendedName>
</protein>
<dbReference type="EC" id="2.10.1.1" evidence="6"/>
<keyword evidence="9" id="KW-1185">Reference proteome</keyword>
<dbReference type="InterPro" id="IPR036135">
    <property type="entry name" value="MoeA_linker/N_sf"/>
</dbReference>
<dbReference type="NCBIfam" id="NF045515">
    <property type="entry name" value="Glp_gephyrin"/>
    <property type="match status" value="1"/>
</dbReference>
<dbReference type="SUPFAM" id="SSF63882">
    <property type="entry name" value="MoeA N-terminal region -like"/>
    <property type="match status" value="1"/>
</dbReference>
<dbReference type="InterPro" id="IPR036688">
    <property type="entry name" value="MoeA_C_domain_IV_sf"/>
</dbReference>
<keyword evidence="6" id="KW-0460">Magnesium</keyword>
<evidence type="ECO:0000256" key="4">
    <source>
        <dbReference type="ARBA" id="ARBA00023150"/>
    </source>
</evidence>
<name>A0ABQ1I9L3_9PROT</name>
<dbReference type="Pfam" id="PF00994">
    <property type="entry name" value="MoCF_biosynth"/>
    <property type="match status" value="1"/>
</dbReference>
<evidence type="ECO:0000259" key="7">
    <source>
        <dbReference type="SMART" id="SM00852"/>
    </source>
</evidence>
<reference evidence="9" key="1">
    <citation type="journal article" date="2019" name="Int. J. Syst. Evol. Microbiol.">
        <title>The Global Catalogue of Microorganisms (GCM) 10K type strain sequencing project: providing services to taxonomists for standard genome sequencing and annotation.</title>
        <authorList>
            <consortium name="The Broad Institute Genomics Platform"/>
            <consortium name="The Broad Institute Genome Sequencing Center for Infectious Disease"/>
            <person name="Wu L."/>
            <person name="Ma J."/>
        </authorList>
    </citation>
    <scope>NUCLEOTIDE SEQUENCE [LARGE SCALE GENOMIC DNA]</scope>
    <source>
        <strain evidence="9">CGMCC 1.10188</strain>
    </source>
</reference>
<comment type="pathway">
    <text evidence="2 6">Cofactor biosynthesis; molybdopterin biosynthesis.</text>
</comment>
<dbReference type="SUPFAM" id="SSF53218">
    <property type="entry name" value="Molybdenum cofactor biosynthesis proteins"/>
    <property type="match status" value="1"/>
</dbReference>
<organism evidence="8 9">
    <name type="scientific">Tistrella bauzanensis</name>
    <dbReference type="NCBI Taxonomy" id="657419"/>
    <lineage>
        <taxon>Bacteria</taxon>
        <taxon>Pseudomonadati</taxon>
        <taxon>Pseudomonadota</taxon>
        <taxon>Alphaproteobacteria</taxon>
        <taxon>Geminicoccales</taxon>
        <taxon>Geminicoccaceae</taxon>
        <taxon>Tistrella</taxon>
    </lineage>
</organism>
<evidence type="ECO:0000256" key="1">
    <source>
        <dbReference type="ARBA" id="ARBA00002901"/>
    </source>
</evidence>
<keyword evidence="6" id="KW-0500">Molybdenum</keyword>
<dbReference type="Gene3D" id="2.40.340.10">
    <property type="entry name" value="MoeA, C-terminal, domain IV"/>
    <property type="match status" value="1"/>
</dbReference>
<dbReference type="CDD" id="cd00887">
    <property type="entry name" value="MoeA"/>
    <property type="match status" value="1"/>
</dbReference>
<comment type="similarity">
    <text evidence="3 6">Belongs to the MoeA family.</text>
</comment>
<dbReference type="PANTHER" id="PTHR10192:SF5">
    <property type="entry name" value="GEPHYRIN"/>
    <property type="match status" value="1"/>
</dbReference>
<keyword evidence="6" id="KW-0808">Transferase</keyword>
<proteinExistence type="inferred from homology"/>
<evidence type="ECO:0000256" key="2">
    <source>
        <dbReference type="ARBA" id="ARBA00005046"/>
    </source>
</evidence>
<dbReference type="InterPro" id="IPR005111">
    <property type="entry name" value="MoeA_C_domain_IV"/>
</dbReference>
<dbReference type="InterPro" id="IPR038987">
    <property type="entry name" value="MoeA-like"/>
</dbReference>
<comment type="catalytic activity">
    <reaction evidence="5">
        <text>adenylyl-molybdopterin + molybdate = Mo-molybdopterin + AMP + H(+)</text>
        <dbReference type="Rhea" id="RHEA:35047"/>
        <dbReference type="ChEBI" id="CHEBI:15378"/>
        <dbReference type="ChEBI" id="CHEBI:36264"/>
        <dbReference type="ChEBI" id="CHEBI:62727"/>
        <dbReference type="ChEBI" id="CHEBI:71302"/>
        <dbReference type="ChEBI" id="CHEBI:456215"/>
        <dbReference type="EC" id="2.10.1.1"/>
    </reaction>
</comment>
<keyword evidence="4 6" id="KW-0501">Molybdenum cofactor biosynthesis</keyword>
<dbReference type="Gene3D" id="2.170.190.11">
    <property type="entry name" value="Molybdopterin biosynthesis moea protein, domain 3"/>
    <property type="match status" value="1"/>
</dbReference>
<dbReference type="PANTHER" id="PTHR10192">
    <property type="entry name" value="MOLYBDOPTERIN BIOSYNTHESIS PROTEIN"/>
    <property type="match status" value="1"/>
</dbReference>
<comment type="function">
    <text evidence="1 6">Catalyzes the insertion of molybdate into adenylated molybdopterin with the concomitant release of AMP.</text>
</comment>
<dbReference type="Gene3D" id="3.90.105.10">
    <property type="entry name" value="Molybdopterin biosynthesis moea protein, domain 2"/>
    <property type="match status" value="1"/>
</dbReference>
<evidence type="ECO:0000256" key="3">
    <source>
        <dbReference type="ARBA" id="ARBA00010763"/>
    </source>
</evidence>
<dbReference type="SUPFAM" id="SSF63867">
    <property type="entry name" value="MoeA C-terminal domain-like"/>
    <property type="match status" value="1"/>
</dbReference>
<dbReference type="InterPro" id="IPR005110">
    <property type="entry name" value="MoeA_linker/N"/>
</dbReference>
<dbReference type="Proteomes" id="UP000603352">
    <property type="component" value="Unassembled WGS sequence"/>
</dbReference>
<evidence type="ECO:0000313" key="8">
    <source>
        <dbReference type="EMBL" id="GGB30380.1"/>
    </source>
</evidence>
<comment type="cofactor">
    <cofactor evidence="6">
        <name>Mg(2+)</name>
        <dbReference type="ChEBI" id="CHEBI:18420"/>
    </cofactor>
</comment>
<dbReference type="SMART" id="SM00852">
    <property type="entry name" value="MoCF_biosynth"/>
    <property type="match status" value="1"/>
</dbReference>
<sequence length="410" mass="43014">MLTVDDARARILDEARPLGTETVALADARGRVLAGDLVARRTQPPQTMSAMDGWALRTSDLAVGRTEFRVVGVSRAGSGFTGMVDAGQTARIFTGAPVPDGADIVVIQEDTHVAAHDDDGQPLRMALTDRVEPVAGANIRPAGIDFATGAVGLLAGRVMDARAIALAAAMDHPWLQVIRQPRVGVLATGDELVRPGEPMGPDTIVDAVTPALMALIQDAGAVPVDLGIAPDARDRIDAALTAAHGCDLLLTIGGASVGDHDLMQAALISHGASIDFWKIAMRPGKPLMYGRMGDMPVLGLPGNPVSAFICSWLFALPLIDRLAGRTPRDPAPARLPLAAPVAQNTMRQHYMRARLQTGADGRQTVLPVRDQDSSLLSALADADALILRRPHALAAEPGTEVEVLRLSPVG</sequence>
<comment type="caution">
    <text evidence="8">The sequence shown here is derived from an EMBL/GenBank/DDBJ whole genome shotgun (WGS) entry which is preliminary data.</text>
</comment>
<evidence type="ECO:0000313" key="9">
    <source>
        <dbReference type="Proteomes" id="UP000603352"/>
    </source>
</evidence>
<dbReference type="InterPro" id="IPR036425">
    <property type="entry name" value="MoaB/Mog-like_dom_sf"/>
</dbReference>
<dbReference type="Pfam" id="PF03453">
    <property type="entry name" value="MoeA_N"/>
    <property type="match status" value="1"/>
</dbReference>
<dbReference type="RefSeq" id="WP_188575479.1">
    <property type="nucleotide sequence ID" value="NZ_BMDZ01000007.1"/>
</dbReference>
<dbReference type="EMBL" id="BMDZ01000007">
    <property type="protein sequence ID" value="GGB30380.1"/>
    <property type="molecule type" value="Genomic_DNA"/>
</dbReference>